<keyword evidence="2" id="KW-0201">Cytochrome c-type biogenesis</keyword>
<dbReference type="InterPro" id="IPR011990">
    <property type="entry name" value="TPR-like_helical_dom_sf"/>
</dbReference>
<dbReference type="InterPro" id="IPR036249">
    <property type="entry name" value="Thioredoxin-like_sf"/>
</dbReference>
<dbReference type="PANTHER" id="PTHR42852:SF6">
    <property type="entry name" value="THIOL:DISULFIDE INTERCHANGE PROTEIN DSBE"/>
    <property type="match status" value="1"/>
</dbReference>
<dbReference type="PROSITE" id="PS00194">
    <property type="entry name" value="THIOREDOXIN_1"/>
    <property type="match status" value="1"/>
</dbReference>
<dbReference type="GO" id="GO:0006950">
    <property type="term" value="P:response to stress"/>
    <property type="evidence" value="ECO:0007669"/>
    <property type="project" value="UniProtKB-ARBA"/>
</dbReference>
<evidence type="ECO:0000256" key="4">
    <source>
        <dbReference type="ARBA" id="ARBA00023284"/>
    </source>
</evidence>
<dbReference type="GO" id="GO:0030313">
    <property type="term" value="C:cell envelope"/>
    <property type="evidence" value="ECO:0007669"/>
    <property type="project" value="UniProtKB-SubCell"/>
</dbReference>
<dbReference type="InterPro" id="IPR050553">
    <property type="entry name" value="Thioredoxin_ResA/DsbE_sf"/>
</dbReference>
<protein>
    <submittedName>
        <fullName evidence="7">Alkyl hydroperoxide reductase</fullName>
    </submittedName>
</protein>
<organism evidence="7 8">
    <name type="scientific">Mesoterricola silvestris</name>
    <dbReference type="NCBI Taxonomy" id="2927979"/>
    <lineage>
        <taxon>Bacteria</taxon>
        <taxon>Pseudomonadati</taxon>
        <taxon>Acidobacteriota</taxon>
        <taxon>Holophagae</taxon>
        <taxon>Holophagales</taxon>
        <taxon>Holophagaceae</taxon>
        <taxon>Mesoterricola</taxon>
    </lineage>
</organism>
<dbReference type="GO" id="GO:0016491">
    <property type="term" value="F:oxidoreductase activity"/>
    <property type="evidence" value="ECO:0007669"/>
    <property type="project" value="InterPro"/>
</dbReference>
<feature type="signal peptide" evidence="5">
    <location>
        <begin position="1"/>
        <end position="22"/>
    </location>
</feature>
<feature type="chain" id="PRO_5041320973" evidence="5">
    <location>
        <begin position="23"/>
        <end position="353"/>
    </location>
</feature>
<dbReference type="Proteomes" id="UP001238179">
    <property type="component" value="Chromosome"/>
</dbReference>
<evidence type="ECO:0000259" key="6">
    <source>
        <dbReference type="PROSITE" id="PS51352"/>
    </source>
</evidence>
<dbReference type="KEGG" id="msil:METEAL_38930"/>
<evidence type="ECO:0000313" key="8">
    <source>
        <dbReference type="Proteomes" id="UP001238179"/>
    </source>
</evidence>
<dbReference type="EMBL" id="AP027080">
    <property type="protein sequence ID" value="BDU74719.1"/>
    <property type="molecule type" value="Genomic_DNA"/>
</dbReference>
<gene>
    <name evidence="7" type="ORF">METEAL_38930</name>
</gene>
<dbReference type="RefSeq" id="WP_316413392.1">
    <property type="nucleotide sequence ID" value="NZ_AP027080.1"/>
</dbReference>
<evidence type="ECO:0000256" key="1">
    <source>
        <dbReference type="ARBA" id="ARBA00004196"/>
    </source>
</evidence>
<dbReference type="GO" id="GO:0017004">
    <property type="term" value="P:cytochrome complex assembly"/>
    <property type="evidence" value="ECO:0007669"/>
    <property type="project" value="UniProtKB-KW"/>
</dbReference>
<dbReference type="GO" id="GO:0016209">
    <property type="term" value="F:antioxidant activity"/>
    <property type="evidence" value="ECO:0007669"/>
    <property type="project" value="InterPro"/>
</dbReference>
<dbReference type="InterPro" id="IPR013766">
    <property type="entry name" value="Thioredoxin_domain"/>
</dbReference>
<dbReference type="CDD" id="cd02966">
    <property type="entry name" value="TlpA_like_family"/>
    <property type="match status" value="1"/>
</dbReference>
<evidence type="ECO:0000313" key="7">
    <source>
        <dbReference type="EMBL" id="BDU74719.1"/>
    </source>
</evidence>
<sequence length="353" mass="38180">MKRILKNLLLCGMAALAGSLAAADPADLRIGDPAPSIASAAWIKGTPVKAFQKGQVYVVEFWATWCGPCKENIPHLTSLAKAYKGKATVLGINIWESQKEGGGNTLPRVKAFVKAQGARMGYRVAADGPDAAIANGWMKAAGENGIPCSFLVDREGRVAWIGHPEAMKAALDEVLAGSYDIASARARRETEMEITRPIGVAMAAKDYPRAVKVIEAAMEKRPKLKYSLAYQHLVALYHADLDRGIKVSRGILEESNHEQGAYYMMMAVFAVETDLSPAAYEFGKSIAKEVETRGLGNYMFTAMKAELYAHSGAPKEALAFCEEALAAAEKDPHATPANLKLIRKNLAKLKEIQ</sequence>
<dbReference type="PANTHER" id="PTHR42852">
    <property type="entry name" value="THIOL:DISULFIDE INTERCHANGE PROTEIN DSBE"/>
    <property type="match status" value="1"/>
</dbReference>
<evidence type="ECO:0000256" key="2">
    <source>
        <dbReference type="ARBA" id="ARBA00022748"/>
    </source>
</evidence>
<accession>A0AA48KA70</accession>
<reference evidence="8" key="1">
    <citation type="journal article" date="2023" name="Int. J. Syst. Evol. Microbiol.">
        <title>Mesoterricola silvestris gen. nov., sp. nov., Mesoterricola sediminis sp. nov., Geothrix oryzae sp. nov., Geothrix edaphica sp. nov., Geothrix rubra sp. nov., and Geothrix limicola sp. nov., six novel members of Acidobacteriota isolated from soils.</title>
        <authorList>
            <person name="Itoh H."/>
            <person name="Sugisawa Y."/>
            <person name="Mise K."/>
            <person name="Xu Z."/>
            <person name="Kuniyasu M."/>
            <person name="Ushijima N."/>
            <person name="Kawano K."/>
            <person name="Kobayashi E."/>
            <person name="Shiratori Y."/>
            <person name="Masuda Y."/>
            <person name="Senoo K."/>
        </authorList>
    </citation>
    <scope>NUCLEOTIDE SEQUENCE [LARGE SCALE GENOMIC DNA]</scope>
    <source>
        <strain evidence="8">W79</strain>
    </source>
</reference>
<dbReference type="Pfam" id="PF00578">
    <property type="entry name" value="AhpC-TSA"/>
    <property type="match status" value="1"/>
</dbReference>
<keyword evidence="5" id="KW-0732">Signal</keyword>
<dbReference type="InterPro" id="IPR017937">
    <property type="entry name" value="Thioredoxin_CS"/>
</dbReference>
<dbReference type="Gene3D" id="3.40.30.10">
    <property type="entry name" value="Glutaredoxin"/>
    <property type="match status" value="1"/>
</dbReference>
<dbReference type="PROSITE" id="PS51352">
    <property type="entry name" value="THIOREDOXIN_2"/>
    <property type="match status" value="1"/>
</dbReference>
<dbReference type="InterPro" id="IPR000866">
    <property type="entry name" value="AhpC/TSA"/>
</dbReference>
<evidence type="ECO:0000256" key="5">
    <source>
        <dbReference type="SAM" id="SignalP"/>
    </source>
</evidence>
<dbReference type="SUPFAM" id="SSF52833">
    <property type="entry name" value="Thioredoxin-like"/>
    <property type="match status" value="1"/>
</dbReference>
<dbReference type="AlphaFoldDB" id="A0AA48KA70"/>
<dbReference type="Gene3D" id="1.25.40.10">
    <property type="entry name" value="Tetratricopeptide repeat domain"/>
    <property type="match status" value="1"/>
</dbReference>
<keyword evidence="3" id="KW-1015">Disulfide bond</keyword>
<name>A0AA48KA70_9BACT</name>
<feature type="domain" description="Thioredoxin" evidence="6">
    <location>
        <begin position="28"/>
        <end position="186"/>
    </location>
</feature>
<keyword evidence="8" id="KW-1185">Reference proteome</keyword>
<comment type="subcellular location">
    <subcellularLocation>
        <location evidence="1">Cell envelope</location>
    </subcellularLocation>
</comment>
<evidence type="ECO:0000256" key="3">
    <source>
        <dbReference type="ARBA" id="ARBA00023157"/>
    </source>
</evidence>
<proteinExistence type="predicted"/>
<keyword evidence="4" id="KW-0676">Redox-active center</keyword>